<gene>
    <name evidence="1" type="ORF">I7730_00945</name>
</gene>
<reference evidence="1" key="2">
    <citation type="submission" date="2019-01" db="EMBL/GenBank/DDBJ databases">
        <authorList>
            <consortium name="NCBI Pathogen Detection Project"/>
        </authorList>
    </citation>
    <scope>NUCLEOTIDE SEQUENCE</scope>
    <source>
        <strain evidence="1">BCW_3452</strain>
    </source>
</reference>
<accession>A0A8H9MY63</accession>
<organism evidence="1">
    <name type="scientific">Vibrio vulnificus</name>
    <dbReference type="NCBI Taxonomy" id="672"/>
    <lineage>
        <taxon>Bacteria</taxon>
        <taxon>Pseudomonadati</taxon>
        <taxon>Pseudomonadota</taxon>
        <taxon>Gammaproteobacteria</taxon>
        <taxon>Vibrionales</taxon>
        <taxon>Vibrionaceae</taxon>
        <taxon>Vibrio</taxon>
    </lineage>
</organism>
<dbReference type="AlphaFoldDB" id="A0A8H9MY63"/>
<comment type="caution">
    <text evidence="1">The sequence shown here is derived from an EMBL/GenBank/DDBJ whole genome shotgun (WGS) entry which is preliminary data.</text>
</comment>
<proteinExistence type="predicted"/>
<protein>
    <submittedName>
        <fullName evidence="1">Uncharacterized protein</fullName>
    </submittedName>
</protein>
<dbReference type="EMBL" id="DACRBY010000001">
    <property type="protein sequence ID" value="HAS8538366.1"/>
    <property type="molecule type" value="Genomic_DNA"/>
</dbReference>
<reference evidence="1" key="1">
    <citation type="journal article" date="2018" name="Genome Biol.">
        <title>SKESA: strategic k-mer extension for scrupulous assemblies.</title>
        <authorList>
            <person name="Souvorov A."/>
            <person name="Agarwala R."/>
            <person name="Lipman D.J."/>
        </authorList>
    </citation>
    <scope>NUCLEOTIDE SEQUENCE</scope>
    <source>
        <strain evidence="1">BCW_3452</strain>
    </source>
</reference>
<name>A0A8H9MY63_VIBVL</name>
<sequence>MLIAYNTLRKNDRLFELVENFKINKKNVSVLPAYIPVSELSKKINSAYLIYLIDFTSAISHSELYKLLRCIQVDTIADFQSLPLHTIHLAVSKGFFVSHEGVIKYLKAERICASYKREPRDPKSIVSHNTSTNSALVASLAEHNLDTKDISLSLNEALLSNLQDHNEEVLLEHKSSLPIFMFKSIRNQMDFDKVDVENYQNLTNRARAKVNDLLLANARERIVKGKSLQSCIASYKGFISLGYSFLPRAFNYNLEPSEKLLCNILTQLNKIKA</sequence>
<evidence type="ECO:0000313" key="1">
    <source>
        <dbReference type="EMBL" id="HAS8538366.1"/>
    </source>
</evidence>
<dbReference type="Proteomes" id="UP000863257">
    <property type="component" value="Unassembled WGS sequence"/>
</dbReference>